<dbReference type="SUPFAM" id="SSF55729">
    <property type="entry name" value="Acyl-CoA N-acyltransferases (Nat)"/>
    <property type="match status" value="1"/>
</dbReference>
<dbReference type="PANTHER" id="PTHR37817:SF1">
    <property type="entry name" value="N-ACETYLTRANSFERASE EIS"/>
    <property type="match status" value="1"/>
</dbReference>
<dbReference type="InterPro" id="IPR016181">
    <property type="entry name" value="Acyl_CoA_acyltransferase"/>
</dbReference>
<dbReference type="InterPro" id="IPR051554">
    <property type="entry name" value="Acetyltransferase_Eis"/>
</dbReference>
<accession>A0A2H9PEI4</accession>
<evidence type="ECO:0000259" key="1">
    <source>
        <dbReference type="PROSITE" id="PS51186"/>
    </source>
</evidence>
<reference evidence="3" key="1">
    <citation type="submission" date="2017-09" db="EMBL/GenBank/DDBJ databases">
        <title>Depth-based differentiation of microbial function through sediment-hosted aquifers and enrichment of novel symbionts in the deep terrestrial subsurface.</title>
        <authorList>
            <person name="Probst A.J."/>
            <person name="Ladd B."/>
            <person name="Jarett J.K."/>
            <person name="Geller-Mcgrath D.E."/>
            <person name="Sieber C.M.K."/>
            <person name="Emerson J.B."/>
            <person name="Anantharaman K."/>
            <person name="Thomas B.C."/>
            <person name="Malmstrom R."/>
            <person name="Stieglmeier M."/>
            <person name="Klingl A."/>
            <person name="Woyke T."/>
            <person name="Ryan C.M."/>
            <person name="Banfield J.F."/>
        </authorList>
    </citation>
    <scope>NUCLEOTIDE SEQUENCE [LARGE SCALE GENOMIC DNA]</scope>
</reference>
<dbReference type="AlphaFoldDB" id="A0A2H9PEI4"/>
<dbReference type="PANTHER" id="PTHR37817">
    <property type="entry name" value="N-ACETYLTRANSFERASE EIS"/>
    <property type="match status" value="1"/>
</dbReference>
<dbReference type="Proteomes" id="UP000234145">
    <property type="component" value="Unassembled WGS sequence"/>
</dbReference>
<dbReference type="Pfam" id="PF13527">
    <property type="entry name" value="Acetyltransf_9"/>
    <property type="match status" value="1"/>
</dbReference>
<dbReference type="EMBL" id="PFMS01000002">
    <property type="protein sequence ID" value="PIZ17442.1"/>
    <property type="molecule type" value="Genomic_DNA"/>
</dbReference>
<evidence type="ECO:0000313" key="3">
    <source>
        <dbReference type="Proteomes" id="UP000234145"/>
    </source>
</evidence>
<feature type="domain" description="N-acetyltransferase" evidence="1">
    <location>
        <begin position="7"/>
        <end position="159"/>
    </location>
</feature>
<protein>
    <recommendedName>
        <fullName evidence="1">N-acetyltransferase domain-containing protein</fullName>
    </recommendedName>
</protein>
<comment type="caution">
    <text evidence="2">The sequence shown here is derived from an EMBL/GenBank/DDBJ whole genome shotgun (WGS) entry which is preliminary data.</text>
</comment>
<dbReference type="Gene3D" id="3.40.630.30">
    <property type="match status" value="1"/>
</dbReference>
<dbReference type="GO" id="GO:0034069">
    <property type="term" value="F:aminoglycoside N-acetyltransferase activity"/>
    <property type="evidence" value="ECO:0007669"/>
    <property type="project" value="TreeGrafter"/>
</dbReference>
<evidence type="ECO:0000313" key="2">
    <source>
        <dbReference type="EMBL" id="PIZ17442.1"/>
    </source>
</evidence>
<sequence length="370" mass="42172">MEDFMIDGPRPAREEEYDDLMRLLERSYERVREFFQNQYPHIWKKENVQFENRFIIKKDGRIVSHVGLTPLNLIVDDKVIKAGGIGGVGTDPDFRGLGFMSELLKYAIAKMKEHRFPISILGGDRQRYGSFGWETTGANLATILSKRNLKKLNLTKKVEARKYAQDNADLRKIMEIHESEPLRVQRNEALYKIMLGKPGQEVWLGEGDGDWAYLVIAGGDKEKFVIERGGKPEVFLALASNILEKIGAESLRVVQANRFTPLTDVLFKVCGGWSIEPLAMLKIIDLDSTLKSFGTQTEGIKFQMAGVDEDKFGPINFTSAKEIKLPEQAMVRLLFGPMPPSKNFKIEPDLAKVLDLIFPLNFYLWRMDHV</sequence>
<name>A0A2H9PEI4_9BACT</name>
<organism evidence="2 3">
    <name type="scientific">Candidatus Desantisbacteria bacterium CG_4_10_14_0_8_um_filter_39_17</name>
    <dbReference type="NCBI Taxonomy" id="1974542"/>
    <lineage>
        <taxon>Bacteria</taxon>
        <taxon>Candidatus Desantisiibacteriota</taxon>
    </lineage>
</organism>
<gene>
    <name evidence="2" type="ORF">COY51_00110</name>
</gene>
<dbReference type="GO" id="GO:0030649">
    <property type="term" value="P:aminoglycoside antibiotic catabolic process"/>
    <property type="evidence" value="ECO:0007669"/>
    <property type="project" value="TreeGrafter"/>
</dbReference>
<dbReference type="InterPro" id="IPR000182">
    <property type="entry name" value="GNAT_dom"/>
</dbReference>
<dbReference type="CDD" id="cd04301">
    <property type="entry name" value="NAT_SF"/>
    <property type="match status" value="1"/>
</dbReference>
<proteinExistence type="predicted"/>
<dbReference type="PROSITE" id="PS51186">
    <property type="entry name" value="GNAT"/>
    <property type="match status" value="1"/>
</dbReference>